<keyword evidence="1" id="KW-0175">Coiled coil</keyword>
<comment type="caution">
    <text evidence="3">The sequence shown here is derived from an EMBL/GenBank/DDBJ whole genome shotgun (WGS) entry which is preliminary data.</text>
</comment>
<feature type="coiled-coil region" evidence="1">
    <location>
        <begin position="1"/>
        <end position="45"/>
    </location>
</feature>
<dbReference type="Gene3D" id="3.80.10.10">
    <property type="entry name" value="Ribonuclease Inhibitor"/>
    <property type="match status" value="1"/>
</dbReference>
<dbReference type="PANTHER" id="PTHR48057">
    <property type="entry name" value="LEUCINE-RICH REPEAT SERINE/THREONINE-PROTEIN KINASE 1"/>
    <property type="match status" value="1"/>
</dbReference>
<dbReference type="EMBL" id="CAJVQB010062404">
    <property type="protein sequence ID" value="CAG8840232.1"/>
    <property type="molecule type" value="Genomic_DNA"/>
</dbReference>
<keyword evidence="2" id="KW-1133">Transmembrane helix</keyword>
<keyword evidence="2" id="KW-0812">Transmembrane</keyword>
<gene>
    <name evidence="3" type="ORF">GMARGA_LOCUS34816</name>
</gene>
<evidence type="ECO:0000256" key="2">
    <source>
        <dbReference type="SAM" id="Phobius"/>
    </source>
</evidence>
<keyword evidence="2" id="KW-0472">Membrane</keyword>
<dbReference type="SUPFAM" id="SSF52058">
    <property type="entry name" value="L domain-like"/>
    <property type="match status" value="1"/>
</dbReference>
<dbReference type="Proteomes" id="UP000789901">
    <property type="component" value="Unassembled WGS sequence"/>
</dbReference>
<dbReference type="InterPro" id="IPR032675">
    <property type="entry name" value="LRR_dom_sf"/>
</dbReference>
<feature type="transmembrane region" description="Helical" evidence="2">
    <location>
        <begin position="53"/>
        <end position="73"/>
    </location>
</feature>
<reference evidence="3 4" key="1">
    <citation type="submission" date="2021-06" db="EMBL/GenBank/DDBJ databases">
        <authorList>
            <person name="Kallberg Y."/>
            <person name="Tangrot J."/>
            <person name="Rosling A."/>
        </authorList>
    </citation>
    <scope>NUCLEOTIDE SEQUENCE [LARGE SCALE GENOMIC DNA]</scope>
    <source>
        <strain evidence="3 4">120-4 pot B 10/14</strain>
    </source>
</reference>
<keyword evidence="4" id="KW-1185">Reference proteome</keyword>
<organism evidence="3 4">
    <name type="scientific">Gigaspora margarita</name>
    <dbReference type="NCBI Taxonomy" id="4874"/>
    <lineage>
        <taxon>Eukaryota</taxon>
        <taxon>Fungi</taxon>
        <taxon>Fungi incertae sedis</taxon>
        <taxon>Mucoromycota</taxon>
        <taxon>Glomeromycotina</taxon>
        <taxon>Glomeromycetes</taxon>
        <taxon>Diversisporales</taxon>
        <taxon>Gigasporaceae</taxon>
        <taxon>Gigaspora</taxon>
    </lineage>
</organism>
<sequence>IANLEREIKQLESKTGRTSEEERLLVEKKKKLEELLRKQSNTTNDAKPKDKTALYIGCGVVGVLVTLLIIVLARNQWLDKEHPKETRNPTERVYEIYINEQLEGELDLSEFAYGYEVNVLISSRVDEDRFQIINKPEKIEITKYEKYLNKQTIKKIEKDSFESSVIEDDLIISDFPQLEEIEIWGEKLTKLQISNCPQLTKLSCVRNNLTELEVSACPNLKELDCRLNLLTNLDLTNNSKLEDLLISNNNFSAQDLSFLSHLVDLKQLALGSGEYYLQNYEDERIRKGIYNRFSGSLETLKSMTKLEMLHIDNTDINNGVEYLSNGLAEVGLKTYEYDFADYLKKEKNLNRFLERCESLLKPEESDLAEYLQKKEITFGEAYHYIDQLRKEYRKNITGLDKIENLQKEQKKDFAINEEKEEQISEISSWKNIHPEFGNSDFAYYLKSKGYQDSQLSVFDLIKLQKRKEITKLDFDYKVLNGDLVIDGKLESLEKLNLTENSFSGSLEPLKSLTKLK</sequence>
<dbReference type="InterPro" id="IPR052595">
    <property type="entry name" value="LRRC69/RLP"/>
</dbReference>
<protein>
    <submittedName>
        <fullName evidence="3">24894_t:CDS:1</fullName>
    </submittedName>
</protein>
<proteinExistence type="predicted"/>
<evidence type="ECO:0000313" key="4">
    <source>
        <dbReference type="Proteomes" id="UP000789901"/>
    </source>
</evidence>
<name>A0ABN7WTS6_GIGMA</name>
<evidence type="ECO:0000256" key="1">
    <source>
        <dbReference type="SAM" id="Coils"/>
    </source>
</evidence>
<feature type="non-terminal residue" evidence="3">
    <location>
        <position position="1"/>
    </location>
</feature>
<feature type="non-terminal residue" evidence="3">
    <location>
        <position position="516"/>
    </location>
</feature>
<dbReference type="PANTHER" id="PTHR48057:SF18">
    <property type="entry name" value="REPEAT RECEPTOR-LIKE PROTEIN KINASE FAMILY PROTEIN, PUTATIVE-RELATED"/>
    <property type="match status" value="1"/>
</dbReference>
<accession>A0ABN7WTS6</accession>
<evidence type="ECO:0000313" key="3">
    <source>
        <dbReference type="EMBL" id="CAG8840232.1"/>
    </source>
</evidence>